<dbReference type="InterPro" id="IPR058951">
    <property type="entry name" value="WHD_Rad26_CSB-like"/>
</dbReference>
<keyword evidence="13" id="KW-1185">Reference proteome</keyword>
<accession>A0A9D4PJZ4</accession>
<evidence type="ECO:0000256" key="5">
    <source>
        <dbReference type="ARBA" id="ARBA00022806"/>
    </source>
</evidence>
<keyword evidence="7" id="KW-0238">DNA-binding</keyword>
<evidence type="ECO:0000256" key="1">
    <source>
        <dbReference type="ARBA" id="ARBA00004123"/>
    </source>
</evidence>
<organism evidence="12 13">
    <name type="scientific">Rhipicephalus sanguineus</name>
    <name type="common">Brown dog tick</name>
    <name type="synonym">Ixodes sanguineus</name>
    <dbReference type="NCBI Taxonomy" id="34632"/>
    <lineage>
        <taxon>Eukaryota</taxon>
        <taxon>Metazoa</taxon>
        <taxon>Ecdysozoa</taxon>
        <taxon>Arthropoda</taxon>
        <taxon>Chelicerata</taxon>
        <taxon>Arachnida</taxon>
        <taxon>Acari</taxon>
        <taxon>Parasitiformes</taxon>
        <taxon>Ixodida</taxon>
        <taxon>Ixodoidea</taxon>
        <taxon>Ixodidae</taxon>
        <taxon>Rhipicephalinae</taxon>
        <taxon>Rhipicephalus</taxon>
        <taxon>Rhipicephalus</taxon>
    </lineage>
</organism>
<evidence type="ECO:0000256" key="6">
    <source>
        <dbReference type="ARBA" id="ARBA00022840"/>
    </source>
</evidence>
<evidence type="ECO:0000259" key="11">
    <source>
        <dbReference type="Pfam" id="PF25875"/>
    </source>
</evidence>
<evidence type="ECO:0000256" key="4">
    <source>
        <dbReference type="ARBA" id="ARBA00022763"/>
    </source>
</evidence>
<dbReference type="EMBL" id="JABSTV010001253">
    <property type="protein sequence ID" value="KAH7944204.1"/>
    <property type="molecule type" value="Genomic_DNA"/>
</dbReference>
<sequence length="179" mass="19579">MQHDSIVDSAAPDYALVEGEAERVAQQAIRRLRESRRRCLPRFGPRKVQASPCKRPATKPGLLPGVFTQEEPSSSSTPASSSELLACIRARKPAESVCAPFLDTGESNFDELLSDLQTFVAFGASVDGQASTKEVLAAFKDKVQGGTSAPVFKALLSKICEFHRREDGEGVWKLRPEFR</sequence>
<feature type="domain" description="Rad26/CSB-like winged helix DNA-binding" evidence="11">
    <location>
        <begin position="111"/>
        <end position="179"/>
    </location>
</feature>
<dbReference type="AlphaFoldDB" id="A0A9D4PJZ4"/>
<proteinExistence type="inferred from homology"/>
<keyword evidence="6" id="KW-0067">ATP-binding</keyword>
<gene>
    <name evidence="12" type="ORF">HPB52_017146</name>
</gene>
<reference evidence="12" key="2">
    <citation type="submission" date="2021-09" db="EMBL/GenBank/DDBJ databases">
        <authorList>
            <person name="Jia N."/>
            <person name="Wang J."/>
            <person name="Shi W."/>
            <person name="Du L."/>
            <person name="Sun Y."/>
            <person name="Zhan W."/>
            <person name="Jiang J."/>
            <person name="Wang Q."/>
            <person name="Zhang B."/>
            <person name="Ji P."/>
            <person name="Sakyi L.B."/>
            <person name="Cui X."/>
            <person name="Yuan T."/>
            <person name="Jiang B."/>
            <person name="Yang W."/>
            <person name="Lam T.T.-Y."/>
            <person name="Chang Q."/>
            <person name="Ding S."/>
            <person name="Wang X."/>
            <person name="Zhu J."/>
            <person name="Ruan X."/>
            <person name="Zhao L."/>
            <person name="Wei J."/>
            <person name="Que T."/>
            <person name="Du C."/>
            <person name="Cheng J."/>
            <person name="Dai P."/>
            <person name="Han X."/>
            <person name="Huang E."/>
            <person name="Gao Y."/>
            <person name="Liu J."/>
            <person name="Shao H."/>
            <person name="Ye R."/>
            <person name="Li L."/>
            <person name="Wei W."/>
            <person name="Wang X."/>
            <person name="Wang C."/>
            <person name="Huo Q."/>
            <person name="Li W."/>
            <person name="Guo W."/>
            <person name="Chen H."/>
            <person name="Chen S."/>
            <person name="Zhou L."/>
            <person name="Zhou L."/>
            <person name="Ni X."/>
            <person name="Tian J."/>
            <person name="Zhou Y."/>
            <person name="Sheng Y."/>
            <person name="Liu T."/>
            <person name="Pan Y."/>
            <person name="Xia L."/>
            <person name="Li J."/>
            <person name="Zhao F."/>
            <person name="Cao W."/>
        </authorList>
    </citation>
    <scope>NUCLEOTIDE SEQUENCE</scope>
    <source>
        <strain evidence="12">Rsan-2018</strain>
        <tissue evidence="12">Larvae</tissue>
    </source>
</reference>
<keyword evidence="8" id="KW-0234">DNA repair</keyword>
<dbReference type="Pfam" id="PF25875">
    <property type="entry name" value="WHD_Rad26_CSB"/>
    <property type="match status" value="1"/>
</dbReference>
<keyword evidence="9" id="KW-0539">Nucleus</keyword>
<protein>
    <recommendedName>
        <fullName evidence="11">Rad26/CSB-like winged helix DNA-binding domain-containing protein</fullName>
    </recommendedName>
</protein>
<evidence type="ECO:0000256" key="3">
    <source>
        <dbReference type="ARBA" id="ARBA00022741"/>
    </source>
</evidence>
<evidence type="ECO:0000256" key="2">
    <source>
        <dbReference type="ARBA" id="ARBA00007025"/>
    </source>
</evidence>
<evidence type="ECO:0000256" key="10">
    <source>
        <dbReference type="SAM" id="MobiDB-lite"/>
    </source>
</evidence>
<feature type="compositionally biased region" description="Low complexity" evidence="10">
    <location>
        <begin position="71"/>
        <end position="80"/>
    </location>
</feature>
<name>A0A9D4PJZ4_RHISA</name>
<comment type="caution">
    <text evidence="12">The sequence shown here is derived from an EMBL/GenBank/DDBJ whole genome shotgun (WGS) entry which is preliminary data.</text>
</comment>
<feature type="region of interest" description="Disordered" evidence="10">
    <location>
        <begin position="46"/>
        <end position="80"/>
    </location>
</feature>
<dbReference type="VEuPathDB" id="VectorBase:RSAN_032528"/>
<reference evidence="12" key="1">
    <citation type="journal article" date="2020" name="Cell">
        <title>Large-Scale Comparative Analyses of Tick Genomes Elucidate Their Genetic Diversity and Vector Capacities.</title>
        <authorList>
            <consortium name="Tick Genome and Microbiome Consortium (TIGMIC)"/>
            <person name="Jia N."/>
            <person name="Wang J."/>
            <person name="Shi W."/>
            <person name="Du L."/>
            <person name="Sun Y."/>
            <person name="Zhan W."/>
            <person name="Jiang J.F."/>
            <person name="Wang Q."/>
            <person name="Zhang B."/>
            <person name="Ji P."/>
            <person name="Bell-Sakyi L."/>
            <person name="Cui X.M."/>
            <person name="Yuan T.T."/>
            <person name="Jiang B.G."/>
            <person name="Yang W.F."/>
            <person name="Lam T.T."/>
            <person name="Chang Q.C."/>
            <person name="Ding S.J."/>
            <person name="Wang X.J."/>
            <person name="Zhu J.G."/>
            <person name="Ruan X.D."/>
            <person name="Zhao L."/>
            <person name="Wei J.T."/>
            <person name="Ye R.Z."/>
            <person name="Que T.C."/>
            <person name="Du C.H."/>
            <person name="Zhou Y.H."/>
            <person name="Cheng J.X."/>
            <person name="Dai P.F."/>
            <person name="Guo W.B."/>
            <person name="Han X.H."/>
            <person name="Huang E.J."/>
            <person name="Li L.F."/>
            <person name="Wei W."/>
            <person name="Gao Y.C."/>
            <person name="Liu J.Z."/>
            <person name="Shao H.Z."/>
            <person name="Wang X."/>
            <person name="Wang C.C."/>
            <person name="Yang T.C."/>
            <person name="Huo Q.B."/>
            <person name="Li W."/>
            <person name="Chen H.Y."/>
            <person name="Chen S.E."/>
            <person name="Zhou L.G."/>
            <person name="Ni X.B."/>
            <person name="Tian J.H."/>
            <person name="Sheng Y."/>
            <person name="Liu T."/>
            <person name="Pan Y.S."/>
            <person name="Xia L.Y."/>
            <person name="Li J."/>
            <person name="Zhao F."/>
            <person name="Cao W.C."/>
        </authorList>
    </citation>
    <scope>NUCLEOTIDE SEQUENCE</scope>
    <source>
        <strain evidence="12">Rsan-2018</strain>
    </source>
</reference>
<dbReference type="CDD" id="cd22254">
    <property type="entry name" value="CSB_WHD"/>
    <property type="match status" value="1"/>
</dbReference>
<evidence type="ECO:0000256" key="7">
    <source>
        <dbReference type="ARBA" id="ARBA00023125"/>
    </source>
</evidence>
<evidence type="ECO:0000256" key="9">
    <source>
        <dbReference type="ARBA" id="ARBA00023242"/>
    </source>
</evidence>
<evidence type="ECO:0000313" key="12">
    <source>
        <dbReference type="EMBL" id="KAH7944204.1"/>
    </source>
</evidence>
<keyword evidence="5" id="KW-0347">Helicase</keyword>
<dbReference type="Proteomes" id="UP000821837">
    <property type="component" value="Unassembled WGS sequence"/>
</dbReference>
<comment type="similarity">
    <text evidence="2">Belongs to the SNF2/RAD54 helicase family.</text>
</comment>
<keyword evidence="4" id="KW-0227">DNA damage</keyword>
<evidence type="ECO:0000313" key="13">
    <source>
        <dbReference type="Proteomes" id="UP000821837"/>
    </source>
</evidence>
<keyword evidence="3" id="KW-0547">Nucleotide-binding</keyword>
<evidence type="ECO:0000256" key="8">
    <source>
        <dbReference type="ARBA" id="ARBA00023204"/>
    </source>
</evidence>
<comment type="subcellular location">
    <subcellularLocation>
        <location evidence="1">Nucleus</location>
    </subcellularLocation>
</comment>
<keyword evidence="5" id="KW-0378">Hydrolase</keyword>